<evidence type="ECO:0000313" key="1">
    <source>
        <dbReference type="EMBL" id="KAJ2988698.1"/>
    </source>
</evidence>
<evidence type="ECO:0000313" key="2">
    <source>
        <dbReference type="Proteomes" id="UP001143856"/>
    </source>
</evidence>
<accession>A0ACC1P911</accession>
<dbReference type="EMBL" id="JAPDGR010000616">
    <property type="protein sequence ID" value="KAJ2988698.1"/>
    <property type="molecule type" value="Genomic_DNA"/>
</dbReference>
<gene>
    <name evidence="1" type="ORF">NUW58_g3843</name>
</gene>
<organism evidence="1 2">
    <name type="scientific">Xylaria curta</name>
    <dbReference type="NCBI Taxonomy" id="42375"/>
    <lineage>
        <taxon>Eukaryota</taxon>
        <taxon>Fungi</taxon>
        <taxon>Dikarya</taxon>
        <taxon>Ascomycota</taxon>
        <taxon>Pezizomycotina</taxon>
        <taxon>Sordariomycetes</taxon>
        <taxon>Xylariomycetidae</taxon>
        <taxon>Xylariales</taxon>
        <taxon>Xylariaceae</taxon>
        <taxon>Xylaria</taxon>
    </lineage>
</organism>
<keyword evidence="2" id="KW-1185">Reference proteome</keyword>
<proteinExistence type="predicted"/>
<name>A0ACC1P911_9PEZI</name>
<protein>
    <submittedName>
        <fullName evidence="1">Uncharacterized protein</fullName>
    </submittedName>
</protein>
<dbReference type="Proteomes" id="UP001143856">
    <property type="component" value="Unassembled WGS sequence"/>
</dbReference>
<sequence length="300" mass="32901">MRGWAMGRHAPSSDSTTLFNYTSMRVMAGLEVAGLVLGGLPLAVKAVQGYRETFYSIKNVQRDLGYIERDLETEKLRLQNVCETLLIGIVPPNKINSMIEQPFGPEWKSYASQLAMTLDDIVFMVAGGNRTDHPSCPFYQPFVVKTVPSIPAPQAGTPPTTPASTTQTPYQGRPINLPVLSLGALLLQVIIGRVENGLGMADALDIYSIVSKRERGSQLEEVLVSGGMNYAAAVKWCLDSVYGVAGLNNDRFCQKFHEEVVGRDVVIMPKWGRGHEHAENAATRIEDPYGFVPYPKTSPL</sequence>
<reference evidence="1" key="1">
    <citation type="submission" date="2022-10" db="EMBL/GenBank/DDBJ databases">
        <title>Genome Sequence of Xylaria curta.</title>
        <authorList>
            <person name="Buettner E."/>
        </authorList>
    </citation>
    <scope>NUCLEOTIDE SEQUENCE</scope>
    <source>
        <strain evidence="1">Babe10</strain>
    </source>
</reference>
<comment type="caution">
    <text evidence="1">The sequence shown here is derived from an EMBL/GenBank/DDBJ whole genome shotgun (WGS) entry which is preliminary data.</text>
</comment>